<gene>
    <name evidence="2" type="ORF">PCOR1329_LOCUS45699</name>
</gene>
<feature type="region of interest" description="Disordered" evidence="1">
    <location>
        <begin position="36"/>
        <end position="148"/>
    </location>
</feature>
<organism evidence="2 3">
    <name type="scientific">Prorocentrum cordatum</name>
    <dbReference type="NCBI Taxonomy" id="2364126"/>
    <lineage>
        <taxon>Eukaryota</taxon>
        <taxon>Sar</taxon>
        <taxon>Alveolata</taxon>
        <taxon>Dinophyceae</taxon>
        <taxon>Prorocentrales</taxon>
        <taxon>Prorocentraceae</taxon>
        <taxon>Prorocentrum</taxon>
    </lineage>
</organism>
<evidence type="ECO:0000313" key="3">
    <source>
        <dbReference type="Proteomes" id="UP001189429"/>
    </source>
</evidence>
<dbReference type="Proteomes" id="UP001189429">
    <property type="component" value="Unassembled WGS sequence"/>
</dbReference>
<feature type="compositionally biased region" description="Gly residues" evidence="1">
    <location>
        <begin position="80"/>
        <end position="94"/>
    </location>
</feature>
<accession>A0ABN9U6V5</accession>
<keyword evidence="3" id="KW-1185">Reference proteome</keyword>
<feature type="region of interest" description="Disordered" evidence="1">
    <location>
        <begin position="322"/>
        <end position="347"/>
    </location>
</feature>
<protein>
    <submittedName>
        <fullName evidence="2">Uncharacterized protein</fullName>
    </submittedName>
</protein>
<reference evidence="2" key="1">
    <citation type="submission" date="2023-10" db="EMBL/GenBank/DDBJ databases">
        <authorList>
            <person name="Chen Y."/>
            <person name="Shah S."/>
            <person name="Dougan E. K."/>
            <person name="Thang M."/>
            <person name="Chan C."/>
        </authorList>
    </citation>
    <scope>NUCLEOTIDE SEQUENCE [LARGE SCALE GENOMIC DNA]</scope>
</reference>
<evidence type="ECO:0000256" key="1">
    <source>
        <dbReference type="SAM" id="MobiDB-lite"/>
    </source>
</evidence>
<sequence length="423" mass="44314">MSRRQELGALVSAGLAAPLPALRAAALALVAELVSNVDDSGGDGGLSLGPCRRRRAAPALRPARREARLGREHAREQPGSRGGGSTGAHAGGRGHSSRGSSSRSSSSSSSSSGSGSGSGSAGGNARGSGRGVRQPRPQPPYTPLRLGSLKGPGAVTRVWCVALSAVDEHLWRAGAPPAGGEGVLDQVRRGPCSWSMLLSCTFCFRARRRPPGPLRGVAGRAGRVGARGRLSDEPAVRRPVRALGRVRARARLRVDGRRRRAGRRDGQVPDPAGACRKRRVLRGSLEYPHALGRSGHLRLPGGAFDVVLCLVEAPEPGAARPLLGRIPGRLGRRRQGPAASRRVPQRSPVRERCLALRGVVPRLHVVAPAVALASLRPPARKLPVQAGHVIITPPRRQRHGSSPNVSPACLCRLSLVVASLFTN</sequence>
<evidence type="ECO:0000313" key="2">
    <source>
        <dbReference type="EMBL" id="CAK0854732.1"/>
    </source>
</evidence>
<proteinExistence type="predicted"/>
<comment type="caution">
    <text evidence="2">The sequence shown here is derived from an EMBL/GenBank/DDBJ whole genome shotgun (WGS) entry which is preliminary data.</text>
</comment>
<feature type="compositionally biased region" description="Gly residues" evidence="1">
    <location>
        <begin position="114"/>
        <end position="130"/>
    </location>
</feature>
<dbReference type="EMBL" id="CAUYUJ010015495">
    <property type="protein sequence ID" value="CAK0854732.1"/>
    <property type="molecule type" value="Genomic_DNA"/>
</dbReference>
<name>A0ABN9U6V5_9DINO</name>
<feature type="compositionally biased region" description="Basic and acidic residues" evidence="1">
    <location>
        <begin position="63"/>
        <end position="78"/>
    </location>
</feature>
<feature type="compositionally biased region" description="Low complexity" evidence="1">
    <location>
        <begin position="97"/>
        <end position="113"/>
    </location>
</feature>